<keyword evidence="3" id="KW-0195">Cyclin</keyword>
<gene>
    <name evidence="7" type="ORF">QBC42DRAFT_320116</name>
</gene>
<keyword evidence="5" id="KW-0472">Membrane</keyword>
<dbReference type="GO" id="GO:0016538">
    <property type="term" value="F:cyclin-dependent protein serine/threonine kinase regulator activity"/>
    <property type="evidence" value="ECO:0007669"/>
    <property type="project" value="InterPro"/>
</dbReference>
<dbReference type="EMBL" id="MU865137">
    <property type="protein sequence ID" value="KAK4457076.1"/>
    <property type="molecule type" value="Genomic_DNA"/>
</dbReference>
<dbReference type="PANTHER" id="PTHR10026">
    <property type="entry name" value="CYCLIN"/>
    <property type="match status" value="1"/>
</dbReference>
<dbReference type="Proteomes" id="UP001321749">
    <property type="component" value="Unassembled WGS sequence"/>
</dbReference>
<feature type="region of interest" description="Disordered" evidence="4">
    <location>
        <begin position="321"/>
        <end position="501"/>
    </location>
</feature>
<sequence>MSSNIDRYRPTREAYPPPSLPPKPPTSLVERLSKSPSRRRDVPPAVPSPPTHTSRTSPPRPGSRRSAPSPAHSSTQRREQWLFTPAEVVSTPSIIDGMSIAEERLRRAKGINFIKQAAVILELPAITIWVASVFFHRFYMRHSMEFEKAGGIHHYNIAATALFLANKTEENCRKTKDVIIAVAKVAQKDAKLQLDEQSKEYWRWRDNILTYEELMLETLTFDLSVENPLVQLREQFKTLRLNHHEALRDSAWAFCNDACLTVLPLLLSAKDIAIGAIFFALTVLKTQIEDINGRPWWEVVSGTEENIALAVNTVSDFYRENPIRKKDPNMPASPKFDLGGTRKMASASQNGTPTPASPQRKTNGNGVSQNESNSTTGPVGKEASSTTVVMVKQEDEGERATTEQPQASVETTVEISSQQDRGDSDAALKAAANDLSIHDHKTEGDGGGLVSPPRFSKRKSAELEEGEEREEREPKKPKLEEGEDGGGDGGDDEDEGEIKGS</sequence>
<dbReference type="AlphaFoldDB" id="A0AAV9H8I7"/>
<accession>A0AAV9H8I7</accession>
<evidence type="ECO:0000256" key="4">
    <source>
        <dbReference type="SAM" id="MobiDB-lite"/>
    </source>
</evidence>
<feature type="region of interest" description="Disordered" evidence="4">
    <location>
        <begin position="1"/>
        <end position="80"/>
    </location>
</feature>
<feature type="transmembrane region" description="Helical" evidence="5">
    <location>
        <begin position="113"/>
        <end position="135"/>
    </location>
</feature>
<evidence type="ECO:0000259" key="6">
    <source>
        <dbReference type="SMART" id="SM00385"/>
    </source>
</evidence>
<evidence type="ECO:0000256" key="1">
    <source>
        <dbReference type="ARBA" id="ARBA00008638"/>
    </source>
</evidence>
<comment type="similarity">
    <text evidence="1">Belongs to the cyclin family. Cyclin C subfamily.</text>
</comment>
<evidence type="ECO:0000256" key="3">
    <source>
        <dbReference type="RuleBase" id="RU000383"/>
    </source>
</evidence>
<feature type="domain" description="Cyclin-like" evidence="6">
    <location>
        <begin position="112"/>
        <end position="217"/>
    </location>
</feature>
<dbReference type="InterPro" id="IPR013763">
    <property type="entry name" value="Cyclin-like_dom"/>
</dbReference>
<dbReference type="InterPro" id="IPR006671">
    <property type="entry name" value="Cyclin_N"/>
</dbReference>
<protein>
    <recommendedName>
        <fullName evidence="2">RNA polymerase II holoenzyme cyclin-like subunit</fullName>
    </recommendedName>
</protein>
<dbReference type="Gene3D" id="1.10.472.10">
    <property type="entry name" value="Cyclin-like"/>
    <property type="match status" value="2"/>
</dbReference>
<comment type="caution">
    <text evidence="7">The sequence shown here is derived from an EMBL/GenBank/DDBJ whole genome shotgun (WGS) entry which is preliminary data.</text>
</comment>
<dbReference type="InterPro" id="IPR043198">
    <property type="entry name" value="Cyclin/Ssn8"/>
</dbReference>
<evidence type="ECO:0000313" key="7">
    <source>
        <dbReference type="EMBL" id="KAK4457076.1"/>
    </source>
</evidence>
<evidence type="ECO:0000313" key="8">
    <source>
        <dbReference type="Proteomes" id="UP001321749"/>
    </source>
</evidence>
<reference evidence="7" key="1">
    <citation type="journal article" date="2023" name="Mol. Phylogenet. Evol.">
        <title>Genome-scale phylogeny and comparative genomics of the fungal order Sordariales.</title>
        <authorList>
            <person name="Hensen N."/>
            <person name="Bonometti L."/>
            <person name="Westerberg I."/>
            <person name="Brannstrom I.O."/>
            <person name="Guillou S."/>
            <person name="Cros-Aarteil S."/>
            <person name="Calhoun S."/>
            <person name="Haridas S."/>
            <person name="Kuo A."/>
            <person name="Mondo S."/>
            <person name="Pangilinan J."/>
            <person name="Riley R."/>
            <person name="LaButti K."/>
            <person name="Andreopoulos B."/>
            <person name="Lipzen A."/>
            <person name="Chen C."/>
            <person name="Yan M."/>
            <person name="Daum C."/>
            <person name="Ng V."/>
            <person name="Clum A."/>
            <person name="Steindorff A."/>
            <person name="Ohm R.A."/>
            <person name="Martin F."/>
            <person name="Silar P."/>
            <person name="Natvig D.O."/>
            <person name="Lalanne C."/>
            <person name="Gautier V."/>
            <person name="Ament-Velasquez S.L."/>
            <person name="Kruys A."/>
            <person name="Hutchinson M.I."/>
            <person name="Powell A.J."/>
            <person name="Barry K."/>
            <person name="Miller A.N."/>
            <person name="Grigoriev I.V."/>
            <person name="Debuchy R."/>
            <person name="Gladieux P."/>
            <person name="Hiltunen Thoren M."/>
            <person name="Johannesson H."/>
        </authorList>
    </citation>
    <scope>NUCLEOTIDE SEQUENCE</scope>
    <source>
        <strain evidence="7">PSN324</strain>
    </source>
</reference>
<keyword evidence="5" id="KW-0812">Transmembrane</keyword>
<dbReference type="SUPFAM" id="SSF47954">
    <property type="entry name" value="Cyclin-like"/>
    <property type="match status" value="2"/>
</dbReference>
<evidence type="ECO:0000256" key="2">
    <source>
        <dbReference type="ARBA" id="ARBA00014912"/>
    </source>
</evidence>
<feature type="compositionally biased region" description="Basic and acidic residues" evidence="4">
    <location>
        <begin position="469"/>
        <end position="480"/>
    </location>
</feature>
<name>A0AAV9H8I7_9PEZI</name>
<feature type="compositionally biased region" description="Basic and acidic residues" evidence="4">
    <location>
        <begin position="392"/>
        <end position="401"/>
    </location>
</feature>
<feature type="compositionally biased region" description="Pro residues" evidence="4">
    <location>
        <begin position="15"/>
        <end position="25"/>
    </location>
</feature>
<dbReference type="GO" id="GO:0006357">
    <property type="term" value="P:regulation of transcription by RNA polymerase II"/>
    <property type="evidence" value="ECO:0007669"/>
    <property type="project" value="InterPro"/>
</dbReference>
<dbReference type="InterPro" id="IPR036915">
    <property type="entry name" value="Cyclin-like_sf"/>
</dbReference>
<feature type="compositionally biased region" description="Basic and acidic residues" evidence="4">
    <location>
        <begin position="1"/>
        <end position="12"/>
    </location>
</feature>
<feature type="compositionally biased region" description="Polar residues" evidence="4">
    <location>
        <begin position="346"/>
        <end position="388"/>
    </location>
</feature>
<evidence type="ECO:0000256" key="5">
    <source>
        <dbReference type="SAM" id="Phobius"/>
    </source>
</evidence>
<dbReference type="Pfam" id="PF00134">
    <property type="entry name" value="Cyclin_N"/>
    <property type="match status" value="1"/>
</dbReference>
<keyword evidence="5" id="KW-1133">Transmembrane helix</keyword>
<proteinExistence type="inferred from homology"/>
<dbReference type="FunFam" id="1.10.472.10:FF:000072">
    <property type="entry name" value="Cyclin Pch1"/>
    <property type="match status" value="1"/>
</dbReference>
<keyword evidence="8" id="KW-1185">Reference proteome</keyword>
<dbReference type="SMART" id="SM00385">
    <property type="entry name" value="CYCLIN"/>
    <property type="match status" value="1"/>
</dbReference>
<feature type="compositionally biased region" description="Polar residues" evidence="4">
    <location>
        <begin position="402"/>
        <end position="419"/>
    </location>
</feature>
<reference evidence="7" key="2">
    <citation type="submission" date="2023-06" db="EMBL/GenBank/DDBJ databases">
        <authorList>
            <consortium name="Lawrence Berkeley National Laboratory"/>
            <person name="Mondo S.J."/>
            <person name="Hensen N."/>
            <person name="Bonometti L."/>
            <person name="Westerberg I."/>
            <person name="Brannstrom I.O."/>
            <person name="Guillou S."/>
            <person name="Cros-Aarteil S."/>
            <person name="Calhoun S."/>
            <person name="Haridas S."/>
            <person name="Kuo A."/>
            <person name="Pangilinan J."/>
            <person name="Riley R."/>
            <person name="Labutti K."/>
            <person name="Andreopoulos B."/>
            <person name="Lipzen A."/>
            <person name="Chen C."/>
            <person name="Yanf M."/>
            <person name="Daum C."/>
            <person name="Ng V."/>
            <person name="Clum A."/>
            <person name="Steindorff A."/>
            <person name="Ohm R."/>
            <person name="Martin F."/>
            <person name="Silar P."/>
            <person name="Natvig D."/>
            <person name="Lalanne C."/>
            <person name="Gautier V."/>
            <person name="Ament-Velasquez S.L."/>
            <person name="Kruys A."/>
            <person name="Hutchinson M.I."/>
            <person name="Powell A.J."/>
            <person name="Barry K."/>
            <person name="Miller A.N."/>
            <person name="Grigoriev I.V."/>
            <person name="Debuchy R."/>
            <person name="Gladieux P."/>
            <person name="Thoren M.H."/>
            <person name="Johannesson H."/>
        </authorList>
    </citation>
    <scope>NUCLEOTIDE SEQUENCE</scope>
    <source>
        <strain evidence="7">PSN324</strain>
    </source>
</reference>
<feature type="compositionally biased region" description="Low complexity" evidence="4">
    <location>
        <begin position="64"/>
        <end position="74"/>
    </location>
</feature>
<dbReference type="CDD" id="cd20546">
    <property type="entry name" value="CYCLIN_SpCG1C_ScCTK2-like_rpt2"/>
    <property type="match status" value="1"/>
</dbReference>
<organism evidence="7 8">
    <name type="scientific">Cladorrhinum samala</name>
    <dbReference type="NCBI Taxonomy" id="585594"/>
    <lineage>
        <taxon>Eukaryota</taxon>
        <taxon>Fungi</taxon>
        <taxon>Dikarya</taxon>
        <taxon>Ascomycota</taxon>
        <taxon>Pezizomycotina</taxon>
        <taxon>Sordariomycetes</taxon>
        <taxon>Sordariomycetidae</taxon>
        <taxon>Sordariales</taxon>
        <taxon>Podosporaceae</taxon>
        <taxon>Cladorrhinum</taxon>
    </lineage>
</organism>
<feature type="compositionally biased region" description="Acidic residues" evidence="4">
    <location>
        <begin position="481"/>
        <end position="501"/>
    </location>
</feature>